<dbReference type="Proteomes" id="UP000736856">
    <property type="component" value="Unassembled WGS sequence"/>
</dbReference>
<dbReference type="PROSITE" id="PS51257">
    <property type="entry name" value="PROKAR_LIPOPROTEIN"/>
    <property type="match status" value="1"/>
</dbReference>
<feature type="region of interest" description="Disordered" evidence="1">
    <location>
        <begin position="107"/>
        <end position="138"/>
    </location>
</feature>
<organism evidence="2 3">
    <name type="scientific">Candidatus Liberibacter ctenarytainae</name>
    <dbReference type="NCBI Taxonomy" id="2020335"/>
    <lineage>
        <taxon>Bacteria</taxon>
        <taxon>Pseudomonadati</taxon>
        <taxon>Pseudomonadota</taxon>
        <taxon>Alphaproteobacteria</taxon>
        <taxon>Hyphomicrobiales</taxon>
        <taxon>Rhizobiaceae</taxon>
        <taxon>Liberibacter</taxon>
    </lineage>
</organism>
<sequence length="138" mass="14756">MGIKKQLVITSLLSTAAVLGGCDLLGNKSVEDVIIASKRAEIAAETAIKAAETAIKESATATIAAKTAQKAAEKAAEERLPEWQREINKIAAEERLPEWQREINETADSVIAAKEDKQKDDKPGAQSGKSTPETNTQL</sequence>
<feature type="compositionally biased region" description="Polar residues" evidence="1">
    <location>
        <begin position="127"/>
        <end position="138"/>
    </location>
</feature>
<name>A0A937DLP6_9HYPH</name>
<evidence type="ECO:0000313" key="3">
    <source>
        <dbReference type="Proteomes" id="UP000736856"/>
    </source>
</evidence>
<proteinExistence type="predicted"/>
<feature type="compositionally biased region" description="Basic and acidic residues" evidence="1">
    <location>
        <begin position="113"/>
        <end position="123"/>
    </location>
</feature>
<dbReference type="AlphaFoldDB" id="A0A937DLP6"/>
<evidence type="ECO:0008006" key="4">
    <source>
        <dbReference type="Google" id="ProtNLM"/>
    </source>
</evidence>
<evidence type="ECO:0000256" key="1">
    <source>
        <dbReference type="SAM" id="MobiDB-lite"/>
    </source>
</evidence>
<accession>A0A937DLP6</accession>
<protein>
    <recommendedName>
        <fullName evidence="4">Lipoprotein</fullName>
    </recommendedName>
</protein>
<evidence type="ECO:0000313" key="2">
    <source>
        <dbReference type="EMBL" id="MBL0849418.1"/>
    </source>
</evidence>
<dbReference type="EMBL" id="SEOL01000015">
    <property type="protein sequence ID" value="MBL0849418.1"/>
    <property type="molecule type" value="Genomic_DNA"/>
</dbReference>
<comment type="caution">
    <text evidence="2">The sequence shown here is derived from an EMBL/GenBank/DDBJ whole genome shotgun (WGS) entry which is preliminary data.</text>
</comment>
<reference evidence="2" key="1">
    <citation type="submission" date="2019-02" db="EMBL/GenBank/DDBJ databases">
        <title>A novel Candidatus Liberibacter species associated with the New Zealand native fuchsia psyllid, Ctenarytaina fuchsiae.</title>
        <authorList>
            <person name="Thompson S.M."/>
            <person name="Jorgensen N."/>
            <person name="David C."/>
            <person name="Bulman S.R."/>
            <person name="Smith G.R."/>
        </authorList>
    </citation>
    <scope>NUCLEOTIDE SEQUENCE</scope>
    <source>
        <strain evidence="2">Oxford</strain>
    </source>
</reference>
<gene>
    <name evidence="2" type="ORF">EU981_05035</name>
</gene>